<dbReference type="OrthoDB" id="4773693at2"/>
<keyword evidence="1" id="KW-1133">Transmembrane helix</keyword>
<dbReference type="AlphaFoldDB" id="A0A3A4F3B4"/>
<dbReference type="InterPro" id="IPR002758">
    <property type="entry name" value="Cation_antiport_E"/>
</dbReference>
<dbReference type="GO" id="GO:0016020">
    <property type="term" value="C:membrane"/>
    <property type="evidence" value="ECO:0007669"/>
    <property type="project" value="InterPro"/>
</dbReference>
<dbReference type="Pfam" id="PF01899">
    <property type="entry name" value="MNHE"/>
    <property type="match status" value="1"/>
</dbReference>
<feature type="transmembrane region" description="Helical" evidence="1">
    <location>
        <begin position="29"/>
        <end position="47"/>
    </location>
</feature>
<dbReference type="GO" id="GO:0008324">
    <property type="term" value="F:monoatomic cation transmembrane transporter activity"/>
    <property type="evidence" value="ECO:0007669"/>
    <property type="project" value="InterPro"/>
</dbReference>
<evidence type="ECO:0000313" key="2">
    <source>
        <dbReference type="EMBL" id="RJN32336.1"/>
    </source>
</evidence>
<keyword evidence="1" id="KW-0812">Transmembrane</keyword>
<feature type="transmembrane region" description="Helical" evidence="1">
    <location>
        <begin position="62"/>
        <end position="81"/>
    </location>
</feature>
<organism evidence="2 3">
    <name type="scientific">Nesterenkonia natronophila</name>
    <dbReference type="NCBI Taxonomy" id="2174932"/>
    <lineage>
        <taxon>Bacteria</taxon>
        <taxon>Bacillati</taxon>
        <taxon>Actinomycetota</taxon>
        <taxon>Actinomycetes</taxon>
        <taxon>Micrococcales</taxon>
        <taxon>Micrococcaceae</taxon>
        <taxon>Nesterenkonia</taxon>
    </lineage>
</organism>
<keyword evidence="1" id="KW-0472">Membrane</keyword>
<dbReference type="EMBL" id="QYZP01000001">
    <property type="protein sequence ID" value="RJN32336.1"/>
    <property type="molecule type" value="Genomic_DNA"/>
</dbReference>
<dbReference type="RefSeq" id="WP_147383447.1">
    <property type="nucleotide sequence ID" value="NZ_QYZP01000001.1"/>
</dbReference>
<proteinExistence type="predicted"/>
<accession>A0A3A4F3B4</accession>
<dbReference type="Proteomes" id="UP000266615">
    <property type="component" value="Unassembled WGS sequence"/>
</dbReference>
<evidence type="ECO:0000313" key="3">
    <source>
        <dbReference type="Proteomes" id="UP000266615"/>
    </source>
</evidence>
<gene>
    <name evidence="2" type="ORF">D3250_00255</name>
</gene>
<protein>
    <submittedName>
        <fullName evidence="2">Uncharacterized protein</fullName>
    </submittedName>
</protein>
<sequence>MRWAVAASLRAVVLGVLWAAFTAASSEYAVYGLLSVAGCTALSLWLMPPQAPARVDRWPRRIWFFAVLGLWFLWQSVLGGIDVAVRSLRHPVRIAPTVVTAPIDLPEGHARQVAMVLMNLMPGSMIQRTTDQEGITALVTTNAETAKPVMVELHTLAAELDPARQWKQLQHRVVRAFD</sequence>
<evidence type="ECO:0000256" key="1">
    <source>
        <dbReference type="SAM" id="Phobius"/>
    </source>
</evidence>
<keyword evidence="3" id="KW-1185">Reference proteome</keyword>
<comment type="caution">
    <text evidence="2">The sequence shown here is derived from an EMBL/GenBank/DDBJ whole genome shotgun (WGS) entry which is preliminary data.</text>
</comment>
<reference evidence="2 3" key="1">
    <citation type="submission" date="2018-09" db="EMBL/GenBank/DDBJ databases">
        <title>Nesterenkonia natronophila sp. nov., an alkaliphilic actinobacteriume isolated from a soda lake, and emended description of the genus Nesterenkonia.</title>
        <authorList>
            <person name="Menes R.J."/>
            <person name="Iriarte A."/>
        </authorList>
    </citation>
    <scope>NUCLEOTIDE SEQUENCE [LARGE SCALE GENOMIC DNA]</scope>
    <source>
        <strain evidence="2 3">M8</strain>
    </source>
</reference>
<name>A0A3A4F3B4_9MICC</name>